<protein>
    <submittedName>
        <fullName evidence="1">Uncharacterized protein</fullName>
    </submittedName>
</protein>
<dbReference type="Proteomes" id="UP000827092">
    <property type="component" value="Unassembled WGS sequence"/>
</dbReference>
<gene>
    <name evidence="1" type="ORF">JTE90_001682</name>
</gene>
<name>A0AAV6UHZ3_9ARAC</name>
<dbReference type="EMBL" id="JAFNEN010000405">
    <property type="protein sequence ID" value="KAG8183786.1"/>
    <property type="molecule type" value="Genomic_DNA"/>
</dbReference>
<sequence>MSIYISASQASKTLCASRKLEIVSLKFYSMACTNMSFDGDSLVDKLFNQSVLVKFHGLIYPNRARAARQSPLARRHSPIDDRWKPITDRSQWTGKKSDASLMDFHGKSVTFQAPFNIPCPYIGNFHNGLVGK</sequence>
<accession>A0AAV6UHZ3</accession>
<organism evidence="1 2">
    <name type="scientific">Oedothorax gibbosus</name>
    <dbReference type="NCBI Taxonomy" id="931172"/>
    <lineage>
        <taxon>Eukaryota</taxon>
        <taxon>Metazoa</taxon>
        <taxon>Ecdysozoa</taxon>
        <taxon>Arthropoda</taxon>
        <taxon>Chelicerata</taxon>
        <taxon>Arachnida</taxon>
        <taxon>Araneae</taxon>
        <taxon>Araneomorphae</taxon>
        <taxon>Entelegynae</taxon>
        <taxon>Araneoidea</taxon>
        <taxon>Linyphiidae</taxon>
        <taxon>Erigoninae</taxon>
        <taxon>Oedothorax</taxon>
    </lineage>
</organism>
<reference evidence="1 2" key="1">
    <citation type="journal article" date="2022" name="Nat. Ecol. Evol.">
        <title>A masculinizing supergene underlies an exaggerated male reproductive morph in a spider.</title>
        <authorList>
            <person name="Hendrickx F."/>
            <person name="De Corte Z."/>
            <person name="Sonet G."/>
            <person name="Van Belleghem S.M."/>
            <person name="Kostlbacher S."/>
            <person name="Vangestel C."/>
        </authorList>
    </citation>
    <scope>NUCLEOTIDE SEQUENCE [LARGE SCALE GENOMIC DNA]</scope>
    <source>
        <strain evidence="1">W744_W776</strain>
    </source>
</reference>
<keyword evidence="2" id="KW-1185">Reference proteome</keyword>
<proteinExistence type="predicted"/>
<evidence type="ECO:0000313" key="2">
    <source>
        <dbReference type="Proteomes" id="UP000827092"/>
    </source>
</evidence>
<dbReference type="AlphaFoldDB" id="A0AAV6UHZ3"/>
<comment type="caution">
    <text evidence="1">The sequence shown here is derived from an EMBL/GenBank/DDBJ whole genome shotgun (WGS) entry which is preliminary data.</text>
</comment>
<evidence type="ECO:0000313" key="1">
    <source>
        <dbReference type="EMBL" id="KAG8183786.1"/>
    </source>
</evidence>